<sequence>MEQRKRPHVESPENDYPKKRAALDSNGTPSHVNGVSHLDEPKDGDNLEMFRKEAIFRRMKYYSRESERCQSRIAELERQKSRCEAGLAAMETCWQQLIDVIGSLVKPEQLPSIQPDTRQIFDLSRHVPNDSEDLNHLTEAFNSRLQATEKLVSAFISICGKGTSGFQQEDLLLKYHAAQSEAKSLHSQLAMLRSQLSEATTQKERYLNDLVLAQSRVDRLSSKTVQAMAPSPKVNGDPVKPDSPVHDVGPDSEEAEEALQAKQKELDDLQVRFDQLQDKQTAPSDAFISKSPHYVLLLSHASKLDFDVKRGEKKISELTAELEVLRKERQDLEVIFTTSKEQEFAEVVSRLKKRDVDNARLREQRDQLQAELTERKHLESVKLSSANEMKVLADSRSERIAVLQSELRRLRARLTAQAGDEDLMSFILNQSDVDINYIQDLKTRLEKAEATVKGFQGSLLALQTQDLESAKCLEAEAAARTQVVELQKQLESYQTVCGQSGDALKQLEEKESELKKLRLQVTQHAQAETALYTELERLSTAWEALDKEVKNKLFDLAAVEDRLSKSAVEKAKSENKFYSAMRGKEAIENERKNLIRNLEKQAKVVEKLMASESSLREQLNLRDQSIQVMQEAIDFHIATIQGLMAGKLEYETRSKADQRKAEDIGSKWTEQVKLTEKYKSEVSRLEGLLARKKSELERQNKVKGAPTSVKEAQLQGEVDKCMSLLKCSTCKLNLRTTVLTKCMHTFCKQCVDARISTRQRKCPACNLAFGQGDVQQLYFQ</sequence>
<name>A0ACB6ZWA3_THEGA</name>
<reference evidence="1" key="2">
    <citation type="journal article" date="2020" name="Nat. Commun.">
        <title>Large-scale genome sequencing of mycorrhizal fungi provides insights into the early evolution of symbiotic traits.</title>
        <authorList>
            <person name="Miyauchi S."/>
            <person name="Kiss E."/>
            <person name="Kuo A."/>
            <person name="Drula E."/>
            <person name="Kohler A."/>
            <person name="Sanchez-Garcia M."/>
            <person name="Morin E."/>
            <person name="Andreopoulos B."/>
            <person name="Barry K.W."/>
            <person name="Bonito G."/>
            <person name="Buee M."/>
            <person name="Carver A."/>
            <person name="Chen C."/>
            <person name="Cichocki N."/>
            <person name="Clum A."/>
            <person name="Culley D."/>
            <person name="Crous P.W."/>
            <person name="Fauchery L."/>
            <person name="Girlanda M."/>
            <person name="Hayes R.D."/>
            <person name="Keri Z."/>
            <person name="LaButti K."/>
            <person name="Lipzen A."/>
            <person name="Lombard V."/>
            <person name="Magnuson J."/>
            <person name="Maillard F."/>
            <person name="Murat C."/>
            <person name="Nolan M."/>
            <person name="Ohm R.A."/>
            <person name="Pangilinan J."/>
            <person name="Pereira M.F."/>
            <person name="Perotto S."/>
            <person name="Peter M."/>
            <person name="Pfister S."/>
            <person name="Riley R."/>
            <person name="Sitrit Y."/>
            <person name="Stielow J.B."/>
            <person name="Szollosi G."/>
            <person name="Zifcakova L."/>
            <person name="Stursova M."/>
            <person name="Spatafora J.W."/>
            <person name="Tedersoo L."/>
            <person name="Vaario L.M."/>
            <person name="Yamada A."/>
            <person name="Yan M."/>
            <person name="Wang P."/>
            <person name="Xu J."/>
            <person name="Bruns T."/>
            <person name="Baldrian P."/>
            <person name="Vilgalys R."/>
            <person name="Dunand C."/>
            <person name="Henrissat B."/>
            <person name="Grigoriev I.V."/>
            <person name="Hibbett D."/>
            <person name="Nagy L.G."/>
            <person name="Martin F.M."/>
        </authorList>
    </citation>
    <scope>NUCLEOTIDE SEQUENCE</scope>
    <source>
        <strain evidence="1">P2</strain>
    </source>
</reference>
<evidence type="ECO:0000313" key="2">
    <source>
        <dbReference type="Proteomes" id="UP000886501"/>
    </source>
</evidence>
<keyword evidence="2" id="KW-1185">Reference proteome</keyword>
<protein>
    <submittedName>
        <fullName evidence="1">BRE1-domain-containing protein</fullName>
    </submittedName>
</protein>
<reference evidence="1" key="1">
    <citation type="submission" date="2019-10" db="EMBL/GenBank/DDBJ databases">
        <authorList>
            <consortium name="DOE Joint Genome Institute"/>
            <person name="Kuo A."/>
            <person name="Miyauchi S."/>
            <person name="Kiss E."/>
            <person name="Drula E."/>
            <person name="Kohler A."/>
            <person name="Sanchez-Garcia M."/>
            <person name="Andreopoulos B."/>
            <person name="Barry K.W."/>
            <person name="Bonito G."/>
            <person name="Buee M."/>
            <person name="Carver A."/>
            <person name="Chen C."/>
            <person name="Cichocki N."/>
            <person name="Clum A."/>
            <person name="Culley D."/>
            <person name="Crous P.W."/>
            <person name="Fauchery L."/>
            <person name="Girlanda M."/>
            <person name="Hayes R."/>
            <person name="Keri Z."/>
            <person name="Labutti K."/>
            <person name="Lipzen A."/>
            <person name="Lombard V."/>
            <person name="Magnuson J."/>
            <person name="Maillard F."/>
            <person name="Morin E."/>
            <person name="Murat C."/>
            <person name="Nolan M."/>
            <person name="Ohm R."/>
            <person name="Pangilinan J."/>
            <person name="Pereira M."/>
            <person name="Perotto S."/>
            <person name="Peter M."/>
            <person name="Riley R."/>
            <person name="Sitrit Y."/>
            <person name="Stielow B."/>
            <person name="Szollosi G."/>
            <person name="Zifcakova L."/>
            <person name="Stursova M."/>
            <person name="Spatafora J.W."/>
            <person name="Tedersoo L."/>
            <person name="Vaario L.-M."/>
            <person name="Yamada A."/>
            <person name="Yan M."/>
            <person name="Wang P."/>
            <person name="Xu J."/>
            <person name="Bruns T."/>
            <person name="Baldrian P."/>
            <person name="Vilgalys R."/>
            <person name="Henrissat B."/>
            <person name="Grigoriev I.V."/>
            <person name="Hibbett D."/>
            <person name="Nagy L.G."/>
            <person name="Martin F.M."/>
        </authorList>
    </citation>
    <scope>NUCLEOTIDE SEQUENCE</scope>
    <source>
        <strain evidence="1">P2</strain>
    </source>
</reference>
<evidence type="ECO:0000313" key="1">
    <source>
        <dbReference type="EMBL" id="KAF9653827.1"/>
    </source>
</evidence>
<proteinExistence type="predicted"/>
<organism evidence="1 2">
    <name type="scientific">Thelephora ganbajun</name>
    <name type="common">Ganba fungus</name>
    <dbReference type="NCBI Taxonomy" id="370292"/>
    <lineage>
        <taxon>Eukaryota</taxon>
        <taxon>Fungi</taxon>
        <taxon>Dikarya</taxon>
        <taxon>Basidiomycota</taxon>
        <taxon>Agaricomycotina</taxon>
        <taxon>Agaricomycetes</taxon>
        <taxon>Thelephorales</taxon>
        <taxon>Thelephoraceae</taxon>
        <taxon>Thelephora</taxon>
    </lineage>
</organism>
<dbReference type="Proteomes" id="UP000886501">
    <property type="component" value="Unassembled WGS sequence"/>
</dbReference>
<comment type="caution">
    <text evidence="1">The sequence shown here is derived from an EMBL/GenBank/DDBJ whole genome shotgun (WGS) entry which is preliminary data.</text>
</comment>
<accession>A0ACB6ZWA3</accession>
<gene>
    <name evidence="1" type="ORF">BDM02DRAFT_3086458</name>
</gene>
<dbReference type="EMBL" id="MU117962">
    <property type="protein sequence ID" value="KAF9653827.1"/>
    <property type="molecule type" value="Genomic_DNA"/>
</dbReference>